<dbReference type="EMBL" id="CAJNOQ010003406">
    <property type="protein sequence ID" value="CAF1010866.1"/>
    <property type="molecule type" value="Genomic_DNA"/>
</dbReference>
<feature type="region of interest" description="Disordered" evidence="10">
    <location>
        <begin position="151"/>
        <end position="202"/>
    </location>
</feature>
<feature type="compositionally biased region" description="Low complexity" evidence="10">
    <location>
        <begin position="159"/>
        <end position="168"/>
    </location>
</feature>
<evidence type="ECO:0000259" key="11">
    <source>
        <dbReference type="PROSITE" id="PS50089"/>
    </source>
</evidence>
<gene>
    <name evidence="12" type="ORF">GPM918_LOCUS14259</name>
    <name evidence="13" type="ORF">SRO942_LOCUS14259</name>
</gene>
<dbReference type="Gene3D" id="3.30.40.10">
    <property type="entry name" value="Zinc/RING finger domain, C3HC4 (zinc finger)"/>
    <property type="match status" value="1"/>
</dbReference>
<organism evidence="12 14">
    <name type="scientific">Didymodactylos carnosus</name>
    <dbReference type="NCBI Taxonomy" id="1234261"/>
    <lineage>
        <taxon>Eukaryota</taxon>
        <taxon>Metazoa</taxon>
        <taxon>Spiralia</taxon>
        <taxon>Gnathifera</taxon>
        <taxon>Rotifera</taxon>
        <taxon>Eurotatoria</taxon>
        <taxon>Bdelloidea</taxon>
        <taxon>Philodinida</taxon>
        <taxon>Philodinidae</taxon>
        <taxon>Didymodactylos</taxon>
    </lineage>
</organism>
<sequence>MASGHATASPPSFYCYKCDQHIVPIANSRCPNCNDGFIEEVPAVQHVPGRPRHMGRTFLNQFENSGPPPATENRINTIPTVKITAEQARDNLQCAICMDEFKQGEEAKRLNCTHHFHEPCISRWLRLHGTCPTCRVTLDGQNTSNHEYFQQQPQYSPTNNSSNQNNRRGNGGGAAGGGNSSSNGPSFPGSQGGYNHNIMEFD</sequence>
<proteinExistence type="predicted"/>
<comment type="caution">
    <text evidence="12">The sequence shown here is derived from an EMBL/GenBank/DDBJ whole genome shotgun (WGS) entry which is preliminary data.</text>
</comment>
<feature type="compositionally biased region" description="Low complexity" evidence="10">
    <location>
        <begin position="180"/>
        <end position="189"/>
    </location>
</feature>
<dbReference type="FunFam" id="3.30.40.10:FF:000069">
    <property type="entry name" value="E3 ubiquitin-protein ligase RNF115"/>
    <property type="match status" value="1"/>
</dbReference>
<dbReference type="GO" id="GO:0000209">
    <property type="term" value="P:protein polyubiquitination"/>
    <property type="evidence" value="ECO:0007669"/>
    <property type="project" value="UniProtKB-ARBA"/>
</dbReference>
<dbReference type="InterPro" id="IPR013083">
    <property type="entry name" value="Znf_RING/FYVE/PHD"/>
</dbReference>
<dbReference type="PANTHER" id="PTHR45931">
    <property type="entry name" value="SI:CH211-59O9.10"/>
    <property type="match status" value="1"/>
</dbReference>
<dbReference type="Proteomes" id="UP000681722">
    <property type="component" value="Unassembled WGS sequence"/>
</dbReference>
<evidence type="ECO:0000313" key="13">
    <source>
        <dbReference type="EMBL" id="CAF3782159.1"/>
    </source>
</evidence>
<dbReference type="SUPFAM" id="SSF57850">
    <property type="entry name" value="RING/U-box"/>
    <property type="match status" value="1"/>
</dbReference>
<dbReference type="Proteomes" id="UP000663829">
    <property type="component" value="Unassembled WGS sequence"/>
</dbReference>
<evidence type="ECO:0000313" key="12">
    <source>
        <dbReference type="EMBL" id="CAF1010866.1"/>
    </source>
</evidence>
<evidence type="ECO:0000256" key="7">
    <source>
        <dbReference type="ARBA" id="ARBA00022786"/>
    </source>
</evidence>
<dbReference type="AlphaFoldDB" id="A0A814HH38"/>
<evidence type="ECO:0000256" key="1">
    <source>
        <dbReference type="ARBA" id="ARBA00000900"/>
    </source>
</evidence>
<dbReference type="SMART" id="SM00184">
    <property type="entry name" value="RING"/>
    <property type="match status" value="1"/>
</dbReference>
<evidence type="ECO:0000313" key="14">
    <source>
        <dbReference type="Proteomes" id="UP000663829"/>
    </source>
</evidence>
<accession>A0A814HH38</accession>
<dbReference type="GO" id="GO:0008270">
    <property type="term" value="F:zinc ion binding"/>
    <property type="evidence" value="ECO:0007669"/>
    <property type="project" value="UniProtKB-KW"/>
</dbReference>
<keyword evidence="6 9" id="KW-0863">Zinc-finger</keyword>
<dbReference type="PROSITE" id="PS50089">
    <property type="entry name" value="ZF_RING_2"/>
    <property type="match status" value="1"/>
</dbReference>
<feature type="domain" description="RING-type" evidence="11">
    <location>
        <begin position="94"/>
        <end position="135"/>
    </location>
</feature>
<dbReference type="GO" id="GO:0061630">
    <property type="term" value="F:ubiquitin protein ligase activity"/>
    <property type="evidence" value="ECO:0007669"/>
    <property type="project" value="UniProtKB-EC"/>
</dbReference>
<evidence type="ECO:0000256" key="5">
    <source>
        <dbReference type="ARBA" id="ARBA00022723"/>
    </source>
</evidence>
<protein>
    <recommendedName>
        <fullName evidence="3">RING-type E3 ubiquitin transferase</fullName>
        <ecNumber evidence="3">2.3.2.27</ecNumber>
    </recommendedName>
</protein>
<evidence type="ECO:0000256" key="10">
    <source>
        <dbReference type="SAM" id="MobiDB-lite"/>
    </source>
</evidence>
<dbReference type="GO" id="GO:0005634">
    <property type="term" value="C:nucleus"/>
    <property type="evidence" value="ECO:0007669"/>
    <property type="project" value="TreeGrafter"/>
</dbReference>
<dbReference type="Pfam" id="PF13639">
    <property type="entry name" value="zf-RING_2"/>
    <property type="match status" value="1"/>
</dbReference>
<dbReference type="EC" id="2.3.2.27" evidence="3"/>
<keyword evidence="4" id="KW-0808">Transferase</keyword>
<dbReference type="EMBL" id="CAJOBC010003406">
    <property type="protein sequence ID" value="CAF3782159.1"/>
    <property type="molecule type" value="Genomic_DNA"/>
</dbReference>
<evidence type="ECO:0000256" key="6">
    <source>
        <dbReference type="ARBA" id="ARBA00022771"/>
    </source>
</evidence>
<feature type="compositionally biased region" description="Gly residues" evidence="10">
    <location>
        <begin position="169"/>
        <end position="179"/>
    </location>
</feature>
<dbReference type="OrthoDB" id="8062037at2759"/>
<keyword evidence="8" id="KW-0862">Zinc</keyword>
<dbReference type="InterPro" id="IPR001841">
    <property type="entry name" value="Znf_RING"/>
</dbReference>
<dbReference type="InterPro" id="IPR051834">
    <property type="entry name" value="RING_finger_E3_ligase"/>
</dbReference>
<keyword evidence="7" id="KW-0833">Ubl conjugation pathway</keyword>
<evidence type="ECO:0000256" key="9">
    <source>
        <dbReference type="PROSITE-ProRule" id="PRU00175"/>
    </source>
</evidence>
<comment type="catalytic activity">
    <reaction evidence="1">
        <text>S-ubiquitinyl-[E2 ubiquitin-conjugating enzyme]-L-cysteine + [acceptor protein]-L-lysine = [E2 ubiquitin-conjugating enzyme]-L-cysteine + N(6)-ubiquitinyl-[acceptor protein]-L-lysine.</text>
        <dbReference type="EC" id="2.3.2.27"/>
    </reaction>
</comment>
<keyword evidence="5" id="KW-0479">Metal-binding</keyword>
<evidence type="ECO:0000256" key="3">
    <source>
        <dbReference type="ARBA" id="ARBA00012483"/>
    </source>
</evidence>
<dbReference type="PANTHER" id="PTHR45931:SF3">
    <property type="entry name" value="RING ZINC FINGER-CONTAINING PROTEIN"/>
    <property type="match status" value="1"/>
</dbReference>
<evidence type="ECO:0000256" key="2">
    <source>
        <dbReference type="ARBA" id="ARBA00004906"/>
    </source>
</evidence>
<dbReference type="GO" id="GO:0006511">
    <property type="term" value="P:ubiquitin-dependent protein catabolic process"/>
    <property type="evidence" value="ECO:0007669"/>
    <property type="project" value="TreeGrafter"/>
</dbReference>
<comment type="pathway">
    <text evidence="2">Protein modification; protein ubiquitination.</text>
</comment>
<name>A0A814HH38_9BILA</name>
<reference evidence="12" key="1">
    <citation type="submission" date="2021-02" db="EMBL/GenBank/DDBJ databases">
        <authorList>
            <person name="Nowell W R."/>
        </authorList>
    </citation>
    <scope>NUCLEOTIDE SEQUENCE</scope>
</reference>
<evidence type="ECO:0000256" key="4">
    <source>
        <dbReference type="ARBA" id="ARBA00022679"/>
    </source>
</evidence>
<keyword evidence="14" id="KW-1185">Reference proteome</keyword>
<evidence type="ECO:0000256" key="8">
    <source>
        <dbReference type="ARBA" id="ARBA00022833"/>
    </source>
</evidence>